<dbReference type="AlphaFoldDB" id="A0A2S3ZTH0"/>
<feature type="transmembrane region" description="Helical" evidence="1">
    <location>
        <begin position="57"/>
        <end position="78"/>
    </location>
</feature>
<reference evidence="2 3" key="1">
    <citation type="submission" date="2018-01" db="EMBL/GenBank/DDBJ databases">
        <title>Arthrobacter sp. nov., from glaciers in China.</title>
        <authorList>
            <person name="Liu Q."/>
            <person name="Xin Y.-H."/>
        </authorList>
    </citation>
    <scope>NUCLEOTIDE SEQUENCE [LARGE SCALE GENOMIC DNA]</scope>
    <source>
        <strain evidence="2 3">HLT2-12-2</strain>
    </source>
</reference>
<organism evidence="2 3">
    <name type="scientific">Arthrobacter glacialis</name>
    <dbReference type="NCBI Taxonomy" id="1664"/>
    <lineage>
        <taxon>Bacteria</taxon>
        <taxon>Bacillati</taxon>
        <taxon>Actinomycetota</taxon>
        <taxon>Actinomycetes</taxon>
        <taxon>Micrococcales</taxon>
        <taxon>Micrococcaceae</taxon>
        <taxon>Arthrobacter</taxon>
    </lineage>
</organism>
<gene>
    <name evidence="2" type="ORF">CVS27_16820</name>
</gene>
<accession>A0A2S3ZTH0</accession>
<dbReference type="EMBL" id="PPXC01000016">
    <property type="protein sequence ID" value="POH72157.1"/>
    <property type="molecule type" value="Genomic_DNA"/>
</dbReference>
<name>A0A2S3ZTH0_ARTGL</name>
<comment type="caution">
    <text evidence="2">The sequence shown here is derived from an EMBL/GenBank/DDBJ whole genome shotgun (WGS) entry which is preliminary data.</text>
</comment>
<evidence type="ECO:0000313" key="3">
    <source>
        <dbReference type="Proteomes" id="UP000237061"/>
    </source>
</evidence>
<proteinExistence type="predicted"/>
<sequence length="129" mass="14379">MTLVPNFPDSFAQPLINIGNVHVTEKQIITPAGSWPLAEVNVTTVDQTSTTTHTPGWAIVMVILFIWFFFLSLLFLLAKETRTRGYVAVHIQAGPHSYTEQVPVGNALQRADVFNRVAYIQSLIGQARR</sequence>
<keyword evidence="1" id="KW-1133">Transmembrane helix</keyword>
<evidence type="ECO:0000313" key="2">
    <source>
        <dbReference type="EMBL" id="POH72157.1"/>
    </source>
</evidence>
<evidence type="ECO:0000256" key="1">
    <source>
        <dbReference type="SAM" id="Phobius"/>
    </source>
</evidence>
<dbReference type="RefSeq" id="WP_103467009.1">
    <property type="nucleotide sequence ID" value="NZ_PPXC01000016.1"/>
</dbReference>
<protein>
    <submittedName>
        <fullName evidence="2">Uncharacterized protein</fullName>
    </submittedName>
</protein>
<keyword evidence="1" id="KW-0472">Membrane</keyword>
<dbReference type="Proteomes" id="UP000237061">
    <property type="component" value="Unassembled WGS sequence"/>
</dbReference>
<keyword evidence="3" id="KW-1185">Reference proteome</keyword>
<keyword evidence="1" id="KW-0812">Transmembrane</keyword>